<proteinExistence type="predicted"/>
<reference evidence="1" key="1">
    <citation type="submission" date="2014-05" db="EMBL/GenBank/DDBJ databases">
        <authorList>
            <person name="Chronopoulou M."/>
        </authorList>
    </citation>
    <scope>NUCLEOTIDE SEQUENCE</scope>
    <source>
        <tissue evidence="1">Whole organism</tissue>
    </source>
</reference>
<feature type="non-terminal residue" evidence="1">
    <location>
        <position position="37"/>
    </location>
</feature>
<evidence type="ECO:0000313" key="1">
    <source>
        <dbReference type="EMBL" id="CDW50421.1"/>
    </source>
</evidence>
<name>A0A0K2VKB7_LEPSM</name>
<protein>
    <submittedName>
        <fullName evidence="1">Uncharacterized protein</fullName>
    </submittedName>
</protein>
<sequence length="37" mass="4499">MYAPPSLKNHNENWKLGKIHHVIISLEEHKYIFFVHK</sequence>
<organism evidence="1">
    <name type="scientific">Lepeophtheirus salmonis</name>
    <name type="common">Salmon louse</name>
    <name type="synonym">Caligus salmonis</name>
    <dbReference type="NCBI Taxonomy" id="72036"/>
    <lineage>
        <taxon>Eukaryota</taxon>
        <taxon>Metazoa</taxon>
        <taxon>Ecdysozoa</taxon>
        <taxon>Arthropoda</taxon>
        <taxon>Crustacea</taxon>
        <taxon>Multicrustacea</taxon>
        <taxon>Hexanauplia</taxon>
        <taxon>Copepoda</taxon>
        <taxon>Siphonostomatoida</taxon>
        <taxon>Caligidae</taxon>
        <taxon>Lepeophtheirus</taxon>
    </lineage>
</organism>
<dbReference type="AlphaFoldDB" id="A0A0K2VKB7"/>
<dbReference type="EMBL" id="HACA01033060">
    <property type="protein sequence ID" value="CDW50421.1"/>
    <property type="molecule type" value="Transcribed_RNA"/>
</dbReference>
<accession>A0A0K2VKB7</accession>